<name>A0ABX0WP70_9BURK</name>
<protein>
    <submittedName>
        <fullName evidence="1">Capsular polysaccharide export protein</fullName>
    </submittedName>
</protein>
<reference evidence="1 2" key="1">
    <citation type="submission" date="2020-03" db="EMBL/GenBank/DDBJ databases">
        <title>Genomic Encyclopedia of Type Strains, Phase IV (KMG-IV): sequencing the most valuable type-strain genomes for metagenomic binning, comparative biology and taxonomic classification.</title>
        <authorList>
            <person name="Goeker M."/>
        </authorList>
    </citation>
    <scope>NUCLEOTIDE SEQUENCE [LARGE SCALE GENOMIC DNA]</scope>
    <source>
        <strain evidence="1 2">DSM 26613</strain>
    </source>
</reference>
<keyword evidence="2" id="KW-1185">Reference proteome</keyword>
<evidence type="ECO:0000313" key="1">
    <source>
        <dbReference type="EMBL" id="NJB64113.1"/>
    </source>
</evidence>
<organism evidence="1 2">
    <name type="scientific">Paenalcaligenes hominis</name>
    <dbReference type="NCBI Taxonomy" id="643674"/>
    <lineage>
        <taxon>Bacteria</taxon>
        <taxon>Pseudomonadati</taxon>
        <taxon>Pseudomonadota</taxon>
        <taxon>Betaproteobacteria</taxon>
        <taxon>Burkholderiales</taxon>
        <taxon>Alcaligenaceae</taxon>
        <taxon>Paenalcaligenes</taxon>
    </lineage>
</organism>
<proteinExistence type="predicted"/>
<dbReference type="Proteomes" id="UP000783934">
    <property type="component" value="Unassembled WGS sequence"/>
</dbReference>
<comment type="caution">
    <text evidence="1">The sequence shown here is derived from an EMBL/GenBank/DDBJ whole genome shotgun (WGS) entry which is preliminary data.</text>
</comment>
<sequence>MKYIYSSKALRKLPFLTEFLADLDHLGPTIVLGWGQRPTTVKARAYARKHGLPYVALEDGFLRSVDLGVNGAAPLSMVVDEIGIYYDARHPSKLEQLIAQTRAEDHELKRQAQTAQAYLVQHQLSKYNHAPAMALPALPADFTHRVLVVDQTRGDMSVVNGGGEDGVVAMLDAALHDHPTAQIIVKTHPDVLTGKKQGYLTDHPLLAHPRVLIWAKDCAPLPLLSQVDHVYVYTSQMGFEALMLDKPVQCFGLPWYAGWGVTRDRHPDHQLLQARRPTPKAVWQLFAAAYLQYVRYLHPDLGCAGTIMDVMPWLVRNRDAAQQLSGTLYCIGMSFWKQATVRPFLRAHTNRLVFVPSLAKLNRMTLAADAKLVTWGSRDLMQAQQLAQQKNLPHWRMEDGFVRSVGLGSDLFRPLSLVVDRSGMYYDPHSQSDLEQMLLQGQWTAAQEQHALDYITAFTQKGLSKYNLGGQSIQVTNQSKRIVLIPGQVEDDASVQYGSPVIQTNAQLITAVRQQCPDAYIIYKPHPDVVVGNRKGHVPPEVLAHQVDHVVVNANIVECLRLADEVHTMTSLTGFEALLHGKVVHCYGGPFYAGWGLTYDHYALPHRQRKLSLAQLVYTTIFQYPRYSMPCKIGTSGFAAPESVLAWLSQQADQQKNSAAAPGWFNNKKRKATALWQLLRS</sequence>
<dbReference type="CDD" id="cd16439">
    <property type="entry name" value="beta_Kdo_transferase_KpsC_2"/>
    <property type="match status" value="1"/>
</dbReference>
<dbReference type="CDD" id="cd16440">
    <property type="entry name" value="beta_Kdo_transferase_KpsC_1"/>
    <property type="match status" value="1"/>
</dbReference>
<evidence type="ECO:0000313" key="2">
    <source>
        <dbReference type="Proteomes" id="UP000783934"/>
    </source>
</evidence>
<dbReference type="InterPro" id="IPR007833">
    <property type="entry name" value="Capsule_polysaccharide_synth"/>
</dbReference>
<dbReference type="Pfam" id="PF05159">
    <property type="entry name" value="Capsule_synth"/>
    <property type="match status" value="3"/>
</dbReference>
<dbReference type="EMBL" id="JAATIZ010000001">
    <property type="protein sequence ID" value="NJB64113.1"/>
    <property type="molecule type" value="Genomic_DNA"/>
</dbReference>
<dbReference type="RefSeq" id="WP_188372595.1">
    <property type="nucleotide sequence ID" value="NZ_BMCQ01000002.1"/>
</dbReference>
<accession>A0ABX0WP70</accession>
<gene>
    <name evidence="1" type="ORF">GGR41_000334</name>
</gene>